<organism evidence="3 4">
    <name type="scientific">Anthostomella pinea</name>
    <dbReference type="NCBI Taxonomy" id="933095"/>
    <lineage>
        <taxon>Eukaryota</taxon>
        <taxon>Fungi</taxon>
        <taxon>Dikarya</taxon>
        <taxon>Ascomycota</taxon>
        <taxon>Pezizomycotina</taxon>
        <taxon>Sordariomycetes</taxon>
        <taxon>Xylariomycetidae</taxon>
        <taxon>Xylariales</taxon>
        <taxon>Xylariaceae</taxon>
        <taxon>Anthostomella</taxon>
    </lineage>
</organism>
<feature type="transmembrane region" description="Helical" evidence="1">
    <location>
        <begin position="88"/>
        <end position="108"/>
    </location>
</feature>
<proteinExistence type="predicted"/>
<evidence type="ECO:0000313" key="3">
    <source>
        <dbReference type="EMBL" id="CAJ2499825.1"/>
    </source>
</evidence>
<keyword evidence="2" id="KW-0732">Signal</keyword>
<feature type="chain" id="PRO_5042548606" evidence="2">
    <location>
        <begin position="23"/>
        <end position="428"/>
    </location>
</feature>
<evidence type="ECO:0000256" key="2">
    <source>
        <dbReference type="SAM" id="SignalP"/>
    </source>
</evidence>
<dbReference type="Proteomes" id="UP001295740">
    <property type="component" value="Unassembled WGS sequence"/>
</dbReference>
<comment type="caution">
    <text evidence="3">The sequence shown here is derived from an EMBL/GenBank/DDBJ whole genome shotgun (WGS) entry which is preliminary data.</text>
</comment>
<gene>
    <name evidence="3" type="ORF">KHLLAP_LOCUS293</name>
</gene>
<sequence>MRSYIAICIIIFSNFSLLLLNAAEKFSNDSRSGSSNTNDTYYGYTRDEATNYYPSLKNSMRMNLDIGTSILNLFEIIMSLLGKGKLSPIVLCVTAAVKTTAWFILRILGTRANLQLRTVLVNTFVGFAIWLLSLLQLGLAAYVGHEVRKGRLPRKTPEDNGNDMGLRDKHLNQDSGRQSVGELEYCFCNTTSISRPSKNPKNLPCPSFPHLPTMELMYARLITPSNIGIITIYLATTLVLLALPHRERIAQLIHMHLMDDIMILREALYMIGIDIYPWLIPAAAAACCVGVCVLVWYLPLGLAGSCLVGFFLVTLVVLLVALPAWMFWECWHADMKERRRQVRKAYGHIRFMRRLVEGPDWPTQTPWKQIFWLADASYRNLGGNWMEDIVTDFGLAAYGAPATYREAQLATVTMFRERLGDYIEMVEA</sequence>
<feature type="signal peptide" evidence="2">
    <location>
        <begin position="1"/>
        <end position="22"/>
    </location>
</feature>
<dbReference type="EMBL" id="CAUWAG010000003">
    <property type="protein sequence ID" value="CAJ2499825.1"/>
    <property type="molecule type" value="Genomic_DNA"/>
</dbReference>
<name>A0AAI8V8L5_9PEZI</name>
<keyword evidence="1" id="KW-1133">Transmembrane helix</keyword>
<keyword evidence="1" id="KW-0812">Transmembrane</keyword>
<protein>
    <submittedName>
        <fullName evidence="3">Uu.00g026780.m01.CDS01</fullName>
    </submittedName>
</protein>
<feature type="transmembrane region" description="Helical" evidence="1">
    <location>
        <begin position="120"/>
        <end position="143"/>
    </location>
</feature>
<feature type="transmembrane region" description="Helical" evidence="1">
    <location>
        <begin position="310"/>
        <end position="331"/>
    </location>
</feature>
<feature type="transmembrane region" description="Helical" evidence="1">
    <location>
        <begin position="221"/>
        <end position="243"/>
    </location>
</feature>
<keyword evidence="1" id="KW-0472">Membrane</keyword>
<reference evidence="3" key="1">
    <citation type="submission" date="2023-10" db="EMBL/GenBank/DDBJ databases">
        <authorList>
            <person name="Hackl T."/>
        </authorList>
    </citation>
    <scope>NUCLEOTIDE SEQUENCE</scope>
</reference>
<evidence type="ECO:0000313" key="4">
    <source>
        <dbReference type="Proteomes" id="UP001295740"/>
    </source>
</evidence>
<feature type="transmembrane region" description="Helical" evidence="1">
    <location>
        <begin position="275"/>
        <end position="298"/>
    </location>
</feature>
<evidence type="ECO:0000256" key="1">
    <source>
        <dbReference type="SAM" id="Phobius"/>
    </source>
</evidence>
<dbReference type="AlphaFoldDB" id="A0AAI8V8L5"/>
<keyword evidence="4" id="KW-1185">Reference proteome</keyword>
<accession>A0AAI8V8L5</accession>